<gene>
    <name evidence="1" type="ORF">ALEPTO_LOCUS5938</name>
</gene>
<organism evidence="1 2">
    <name type="scientific">Ambispora leptoticha</name>
    <dbReference type="NCBI Taxonomy" id="144679"/>
    <lineage>
        <taxon>Eukaryota</taxon>
        <taxon>Fungi</taxon>
        <taxon>Fungi incertae sedis</taxon>
        <taxon>Mucoromycota</taxon>
        <taxon>Glomeromycotina</taxon>
        <taxon>Glomeromycetes</taxon>
        <taxon>Archaeosporales</taxon>
        <taxon>Ambisporaceae</taxon>
        <taxon>Ambispora</taxon>
    </lineage>
</organism>
<accession>A0A9N9B5Z7</accession>
<protein>
    <submittedName>
        <fullName evidence="1">2700_t:CDS:1</fullName>
    </submittedName>
</protein>
<keyword evidence="2" id="KW-1185">Reference proteome</keyword>
<evidence type="ECO:0000313" key="1">
    <source>
        <dbReference type="EMBL" id="CAG8552363.1"/>
    </source>
</evidence>
<reference evidence="1" key="1">
    <citation type="submission" date="2021-06" db="EMBL/GenBank/DDBJ databases">
        <authorList>
            <person name="Kallberg Y."/>
            <person name="Tangrot J."/>
            <person name="Rosling A."/>
        </authorList>
    </citation>
    <scope>NUCLEOTIDE SEQUENCE</scope>
    <source>
        <strain evidence="1">FL130A</strain>
    </source>
</reference>
<evidence type="ECO:0000313" key="2">
    <source>
        <dbReference type="Proteomes" id="UP000789508"/>
    </source>
</evidence>
<proteinExistence type="predicted"/>
<dbReference type="Proteomes" id="UP000789508">
    <property type="component" value="Unassembled WGS sequence"/>
</dbReference>
<comment type="caution">
    <text evidence="1">The sequence shown here is derived from an EMBL/GenBank/DDBJ whole genome shotgun (WGS) entry which is preliminary data.</text>
</comment>
<sequence>MPTSISSASQGNLEPYPRQYLLDSTVPAQSNTFYTPVIVMTSENLEPCLRHDPINSAAPTSAQLDIHADSLVQLNTLDSEYSTYTRQDFINSTAPMSVQLNTSELALDLINSTVPTSAQWAYLIHPELALDSECLTVSY</sequence>
<dbReference type="EMBL" id="CAJVPS010001854">
    <property type="protein sequence ID" value="CAG8552363.1"/>
    <property type="molecule type" value="Genomic_DNA"/>
</dbReference>
<dbReference type="AlphaFoldDB" id="A0A9N9B5Z7"/>
<name>A0A9N9B5Z7_9GLOM</name>